<organism evidence="1 2">
    <name type="scientific">Vallitalea guaymasensis</name>
    <dbReference type="NCBI Taxonomy" id="1185412"/>
    <lineage>
        <taxon>Bacteria</taxon>
        <taxon>Bacillati</taxon>
        <taxon>Bacillota</taxon>
        <taxon>Clostridia</taxon>
        <taxon>Lachnospirales</taxon>
        <taxon>Vallitaleaceae</taxon>
        <taxon>Vallitalea</taxon>
    </lineage>
</organism>
<dbReference type="AlphaFoldDB" id="A0A8J8M8I6"/>
<dbReference type="KEGG" id="vgu:HYG85_04965"/>
<dbReference type="Proteomes" id="UP000677305">
    <property type="component" value="Chromosome"/>
</dbReference>
<reference evidence="1 2" key="1">
    <citation type="submission" date="2020-07" db="EMBL/GenBank/DDBJ databases">
        <title>Vallitalea guaymasensis genome.</title>
        <authorList>
            <person name="Postec A."/>
        </authorList>
    </citation>
    <scope>NUCLEOTIDE SEQUENCE [LARGE SCALE GENOMIC DNA]</scope>
    <source>
        <strain evidence="1 2">Ra1766G1</strain>
    </source>
</reference>
<dbReference type="EMBL" id="CP058561">
    <property type="protein sequence ID" value="QUH28302.1"/>
    <property type="molecule type" value="Genomic_DNA"/>
</dbReference>
<accession>A0A8J8M8I6</accession>
<dbReference type="RefSeq" id="WP_212692551.1">
    <property type="nucleotide sequence ID" value="NZ_CP058561.1"/>
</dbReference>
<protein>
    <submittedName>
        <fullName evidence="1">Uncharacterized protein</fullName>
    </submittedName>
</protein>
<evidence type="ECO:0000313" key="1">
    <source>
        <dbReference type="EMBL" id="QUH28302.1"/>
    </source>
</evidence>
<sequence length="355" mass="41587">MNYIIDDKISKEWVNNNKPKKSIIFYCKYINVQLAEAIINTFKNIFKDESIKIQFVFENNINNFLNGNSQFSAIELIDSFSNIHIKTKDNIETNVLILDDERLINAFSYETFKNLFINCNNTTCVNGYGIETSDRKLIEQFLSRYINNNTNDLNYKQLVDSYINKILELDTSILEYNLYSVVFNCPENCTISPNTIPQFSKFNKAVYDTPESLVSSNIIGITYNQLGQYLEEVGKTDFAYKKYGENHAKFAQLMDFAYIDCDRPRKIHITRLGNIFYNLQQEQQHKLVLYQVFKLDIIKVIVSKVLNDSSFDLSEYLKNYISSSTVDRRRSNIRKIFQFIVDSDIDLARYILEKI</sequence>
<gene>
    <name evidence="1" type="ORF">HYG85_04965</name>
</gene>
<name>A0A8J8M8I6_9FIRM</name>
<evidence type="ECO:0000313" key="2">
    <source>
        <dbReference type="Proteomes" id="UP000677305"/>
    </source>
</evidence>
<proteinExistence type="predicted"/>
<keyword evidence="2" id="KW-1185">Reference proteome</keyword>